<reference evidence="1 2" key="1">
    <citation type="submission" date="2012-02" db="EMBL/GenBank/DDBJ databases">
        <title>The Genome Sequence of Bacteroides dorei CL03T12C01.</title>
        <authorList>
            <consortium name="The Broad Institute Genome Sequencing Platform"/>
            <person name="Earl A."/>
            <person name="Ward D."/>
            <person name="Feldgarden M."/>
            <person name="Gevers D."/>
            <person name="Zitomersky N.L."/>
            <person name="Coyne M.J."/>
            <person name="Comstock L.E."/>
            <person name="Young S.K."/>
            <person name="Zeng Q."/>
            <person name="Gargeya S."/>
            <person name="Fitzgerald M."/>
            <person name="Haas B."/>
            <person name="Abouelleil A."/>
            <person name="Alvarado L."/>
            <person name="Arachchi H.M."/>
            <person name="Berlin A."/>
            <person name="Chapman S.B."/>
            <person name="Gearin G."/>
            <person name="Goldberg J."/>
            <person name="Griggs A."/>
            <person name="Gujja S."/>
            <person name="Hansen M."/>
            <person name="Heiman D."/>
            <person name="Howarth C."/>
            <person name="Larimer J."/>
            <person name="Lui A."/>
            <person name="MacDonald P.J.P."/>
            <person name="McCowen C."/>
            <person name="Montmayeur A."/>
            <person name="Murphy C."/>
            <person name="Neiman D."/>
            <person name="Pearson M."/>
            <person name="Priest M."/>
            <person name="Roberts A."/>
            <person name="Saif S."/>
            <person name="Shea T."/>
            <person name="Sisk P."/>
            <person name="Stolte C."/>
            <person name="Sykes S."/>
            <person name="Wortman J."/>
            <person name="Nusbaum C."/>
            <person name="Birren B."/>
        </authorList>
    </citation>
    <scope>NUCLEOTIDE SEQUENCE [LARGE SCALE GENOMIC DNA]</scope>
    <source>
        <strain evidence="1 2">CL03T12C01</strain>
    </source>
</reference>
<dbReference type="AlphaFoldDB" id="I8WBU0"/>
<evidence type="ECO:0000313" key="2">
    <source>
        <dbReference type="Proteomes" id="UP000004019"/>
    </source>
</evidence>
<dbReference type="RefSeq" id="WP_007855162.1">
    <property type="nucleotide sequence ID" value="NZ_CP011531.1"/>
</dbReference>
<dbReference type="EMBL" id="AGXI01000019">
    <property type="protein sequence ID" value="EIY36090.1"/>
    <property type="molecule type" value="Genomic_DNA"/>
</dbReference>
<dbReference type="InterPro" id="IPR023198">
    <property type="entry name" value="PGP-like_dom2"/>
</dbReference>
<name>I8WBU0_9BACT</name>
<dbReference type="InterPro" id="IPR041492">
    <property type="entry name" value="HAD_2"/>
</dbReference>
<dbReference type="InterPro" id="IPR006439">
    <property type="entry name" value="HAD-SF_hydro_IA"/>
</dbReference>
<organism evidence="1 2">
    <name type="scientific">Phocaeicola dorei CL03T12C01</name>
    <dbReference type="NCBI Taxonomy" id="997877"/>
    <lineage>
        <taxon>Bacteria</taxon>
        <taxon>Pseudomonadati</taxon>
        <taxon>Bacteroidota</taxon>
        <taxon>Bacteroidia</taxon>
        <taxon>Bacteroidales</taxon>
        <taxon>Bacteroidaceae</taxon>
        <taxon>Phocaeicola</taxon>
    </lineage>
</organism>
<dbReference type="Gene3D" id="3.40.50.1000">
    <property type="entry name" value="HAD superfamily/HAD-like"/>
    <property type="match status" value="1"/>
</dbReference>
<dbReference type="GO" id="GO:0006281">
    <property type="term" value="P:DNA repair"/>
    <property type="evidence" value="ECO:0007669"/>
    <property type="project" value="TreeGrafter"/>
</dbReference>
<dbReference type="PANTHER" id="PTHR43434:SF26">
    <property type="entry name" value="PYROPHOSPHATASE PPAX"/>
    <property type="match status" value="1"/>
</dbReference>
<dbReference type="SFLD" id="SFLDG01129">
    <property type="entry name" value="C1.5:_HAD__Beta-PGM__Phosphata"/>
    <property type="match status" value="1"/>
</dbReference>
<dbReference type="Gene3D" id="1.10.150.240">
    <property type="entry name" value="Putative phosphatase, domain 2"/>
    <property type="match status" value="1"/>
</dbReference>
<dbReference type="GO" id="GO:0005829">
    <property type="term" value="C:cytosol"/>
    <property type="evidence" value="ECO:0007669"/>
    <property type="project" value="TreeGrafter"/>
</dbReference>
<dbReference type="InterPro" id="IPR050155">
    <property type="entry name" value="HAD-like_hydrolase_sf"/>
</dbReference>
<protein>
    <submittedName>
        <fullName evidence="1">HAD hydrolase, family IA</fullName>
    </submittedName>
</protein>
<comment type="caution">
    <text evidence="1">The sequence shown here is derived from an EMBL/GenBank/DDBJ whole genome shotgun (WGS) entry which is preliminary data.</text>
</comment>
<dbReference type="SUPFAM" id="SSF56784">
    <property type="entry name" value="HAD-like"/>
    <property type="match status" value="1"/>
</dbReference>
<accession>I8WBU0</accession>
<dbReference type="NCBIfam" id="TIGR01549">
    <property type="entry name" value="HAD-SF-IA-v1"/>
    <property type="match status" value="1"/>
</dbReference>
<sequence>MKYTDIVFDIDGTLVDNEKEVLATWQQTLRELFGKEYATDELGFVLGIPGETSMRKFGAADPEEAFRVWGKNFMNHKSDITLFPDMEETVSTLKKRGLELGMVTSRTRDELNNDYALGRIIDRFGTIVCVTDTANPKPHPDPLLTYLDKRHVMRQSVLYIGDSIYDARCAYAAGVDFGLAQWGGHPDLEDMVPKFIFRTPNEILGVV</sequence>
<dbReference type="InterPro" id="IPR023214">
    <property type="entry name" value="HAD_sf"/>
</dbReference>
<dbReference type="SFLD" id="SFLDS00003">
    <property type="entry name" value="Haloacid_Dehalogenase"/>
    <property type="match status" value="1"/>
</dbReference>
<keyword evidence="1" id="KW-0378">Hydrolase</keyword>
<gene>
    <name evidence="1" type="ORF">HMPREF1065_02912</name>
</gene>
<evidence type="ECO:0000313" key="1">
    <source>
        <dbReference type="EMBL" id="EIY36090.1"/>
    </source>
</evidence>
<dbReference type="Pfam" id="PF13419">
    <property type="entry name" value="HAD_2"/>
    <property type="match status" value="1"/>
</dbReference>
<dbReference type="GO" id="GO:0008967">
    <property type="term" value="F:phosphoglycolate phosphatase activity"/>
    <property type="evidence" value="ECO:0007669"/>
    <property type="project" value="TreeGrafter"/>
</dbReference>
<dbReference type="HOGENOM" id="CLU_045011_19_3_10"/>
<dbReference type="Proteomes" id="UP000004019">
    <property type="component" value="Unassembled WGS sequence"/>
</dbReference>
<dbReference type="InterPro" id="IPR036412">
    <property type="entry name" value="HAD-like_sf"/>
</dbReference>
<dbReference type="PATRIC" id="fig|997877.3.peg.3069"/>
<proteinExistence type="predicted"/>
<dbReference type="PANTHER" id="PTHR43434">
    <property type="entry name" value="PHOSPHOGLYCOLATE PHOSPHATASE"/>
    <property type="match status" value="1"/>
</dbReference>